<keyword evidence="1" id="KW-0175">Coiled coil</keyword>
<dbReference type="STRING" id="1643428.GCA_001442855_01136"/>
<dbReference type="OrthoDB" id="9803700at2"/>
<evidence type="ECO:0000256" key="1">
    <source>
        <dbReference type="SAM" id="Coils"/>
    </source>
</evidence>
<reference evidence="3" key="1">
    <citation type="submission" date="2015-11" db="EMBL/GenBank/DDBJ databases">
        <authorList>
            <person name="Varghese N."/>
        </authorList>
    </citation>
    <scope>NUCLEOTIDE SEQUENCE [LARGE SCALE GENOMIC DNA]</scope>
</reference>
<evidence type="ECO:0000313" key="2">
    <source>
        <dbReference type="EMBL" id="CUU05102.1"/>
    </source>
</evidence>
<proteinExistence type="predicted"/>
<dbReference type="EMBL" id="FAOO01000007">
    <property type="protein sequence ID" value="CUU05102.1"/>
    <property type="molecule type" value="Genomic_DNA"/>
</dbReference>
<dbReference type="Proteomes" id="UP000320623">
    <property type="component" value="Unassembled WGS sequence"/>
</dbReference>
<organism evidence="2 3">
    <name type="scientific">Candidatus Thermokryptus mobilis</name>
    <dbReference type="NCBI Taxonomy" id="1643428"/>
    <lineage>
        <taxon>Bacteria</taxon>
        <taxon>Pseudomonadati</taxon>
        <taxon>Candidatus Kryptoniota</taxon>
        <taxon>Candidatus Thermokryptus</taxon>
    </lineage>
</organism>
<dbReference type="SUPFAM" id="SSF46589">
    <property type="entry name" value="tRNA-binding arm"/>
    <property type="match status" value="1"/>
</dbReference>
<evidence type="ECO:0000313" key="3">
    <source>
        <dbReference type="Proteomes" id="UP000320623"/>
    </source>
</evidence>
<sequence length="121" mass="14418">MPKFESNRDLVQAIFDGLREILKMTLLIRELILNEEFEGLPELLFRREEKINDVGELLKEFENSKGKILNFDRVKGEIIELSEQILKIDSENADNIKEKMKQISEELIELIERKKLLRYLR</sequence>
<name>A0A0S4N1M2_9BACT</name>
<dbReference type="RefSeq" id="WP_140944911.1">
    <property type="nucleotide sequence ID" value="NZ_FAOO01000007.1"/>
</dbReference>
<dbReference type="AlphaFoldDB" id="A0A0S4N1M2"/>
<dbReference type="GO" id="GO:0000166">
    <property type="term" value="F:nucleotide binding"/>
    <property type="evidence" value="ECO:0007669"/>
    <property type="project" value="InterPro"/>
</dbReference>
<gene>
    <name evidence="2" type="ORF">JGI1_01163</name>
</gene>
<dbReference type="InterPro" id="IPR010978">
    <property type="entry name" value="tRNA-bd_arm"/>
</dbReference>
<protein>
    <submittedName>
        <fullName evidence="2">Uncharacterized protein</fullName>
    </submittedName>
</protein>
<feature type="coiled-coil region" evidence="1">
    <location>
        <begin position="86"/>
        <end position="113"/>
    </location>
</feature>
<keyword evidence="3" id="KW-1185">Reference proteome</keyword>
<accession>A0A0S4N1M2</accession>